<name>A0AAE3NSP5_9RHOB</name>
<dbReference type="EMBL" id="JARGYC010000033">
    <property type="protein sequence ID" value="MDF0601731.1"/>
    <property type="molecule type" value="Genomic_DNA"/>
</dbReference>
<organism evidence="3 4">
    <name type="scientific">Psychromarinibacter sediminicola</name>
    <dbReference type="NCBI Taxonomy" id="3033385"/>
    <lineage>
        <taxon>Bacteria</taxon>
        <taxon>Pseudomonadati</taxon>
        <taxon>Pseudomonadota</taxon>
        <taxon>Alphaproteobacteria</taxon>
        <taxon>Rhodobacterales</taxon>
        <taxon>Paracoccaceae</taxon>
        <taxon>Psychromarinibacter</taxon>
    </lineage>
</organism>
<reference evidence="3" key="1">
    <citation type="submission" date="2023-03" db="EMBL/GenBank/DDBJ databases">
        <title>Multiphase analysis and comparison of six strains from genera Psychromarinibacter, Lutimaribacter, and Maritimibacter, including a novel species: Psychromarinibacter sediminicola sp. nov.</title>
        <authorList>
            <person name="Wang Y.-H."/>
            <person name="Ye M.-Q."/>
            <person name="Du Z.-J."/>
        </authorList>
    </citation>
    <scope>NUCLEOTIDE SEQUENCE</scope>
    <source>
        <strain evidence="3">C21-152</strain>
    </source>
</reference>
<proteinExistence type="inferred from homology"/>
<dbReference type="PANTHER" id="PTHR24321:SF15">
    <property type="entry name" value="OXIDOREDUCTASE UCPA"/>
    <property type="match status" value="1"/>
</dbReference>
<dbReference type="Gene3D" id="3.40.50.720">
    <property type="entry name" value="NAD(P)-binding Rossmann-like Domain"/>
    <property type="match status" value="1"/>
</dbReference>
<evidence type="ECO:0000256" key="1">
    <source>
        <dbReference type="ARBA" id="ARBA00006484"/>
    </source>
</evidence>
<keyword evidence="4" id="KW-1185">Reference proteome</keyword>
<dbReference type="PANTHER" id="PTHR24321">
    <property type="entry name" value="DEHYDROGENASES, SHORT CHAIN"/>
    <property type="match status" value="1"/>
</dbReference>
<dbReference type="FunFam" id="3.40.50.720:FF:000084">
    <property type="entry name" value="Short-chain dehydrogenase reductase"/>
    <property type="match status" value="1"/>
</dbReference>
<dbReference type="CDD" id="cd05233">
    <property type="entry name" value="SDR_c"/>
    <property type="match status" value="1"/>
</dbReference>
<dbReference type="PRINTS" id="PR00081">
    <property type="entry name" value="GDHRDH"/>
</dbReference>
<dbReference type="AlphaFoldDB" id="A0AAE3NSP5"/>
<dbReference type="Proteomes" id="UP001220964">
    <property type="component" value="Unassembled WGS sequence"/>
</dbReference>
<dbReference type="PRINTS" id="PR00080">
    <property type="entry name" value="SDRFAMILY"/>
</dbReference>
<keyword evidence="2" id="KW-0560">Oxidoreductase</keyword>
<dbReference type="InterPro" id="IPR002347">
    <property type="entry name" value="SDR_fam"/>
</dbReference>
<dbReference type="RefSeq" id="WP_275567872.1">
    <property type="nucleotide sequence ID" value="NZ_JARGYC010000033.1"/>
</dbReference>
<protein>
    <submittedName>
        <fullName evidence="3">SDR family NAD(P)-dependent oxidoreductase</fullName>
    </submittedName>
</protein>
<gene>
    <name evidence="3" type="ORF">P1J78_13380</name>
</gene>
<dbReference type="GO" id="GO:0016491">
    <property type="term" value="F:oxidoreductase activity"/>
    <property type="evidence" value="ECO:0007669"/>
    <property type="project" value="UniProtKB-KW"/>
</dbReference>
<accession>A0AAE3NSP5</accession>
<dbReference type="Pfam" id="PF13561">
    <property type="entry name" value="adh_short_C2"/>
    <property type="match status" value="1"/>
</dbReference>
<dbReference type="SUPFAM" id="SSF51735">
    <property type="entry name" value="NAD(P)-binding Rossmann-fold domains"/>
    <property type="match status" value="1"/>
</dbReference>
<evidence type="ECO:0000313" key="3">
    <source>
        <dbReference type="EMBL" id="MDF0601731.1"/>
    </source>
</evidence>
<comment type="similarity">
    <text evidence="1">Belongs to the short-chain dehydrogenases/reductases (SDR) family.</text>
</comment>
<sequence>MNDFTGKRVFVTGAAGGIGRAIAAGFAEAGASVGMADIKADLLADATAEIPGTTPYETDVADRAAVFAAVDDFAGRGGLDVMVNNAVLFHYAPLVDMPEDVVDRMLDIGIKGSFWGSQAATPHLVARGGGLILNMSSVAVSFAIRNAAVYTSIKGAMDAVTRQQAIELAPHRIRVNALAPGTIVTPGTMGLLDEAGWKARSEMMPMQRMVTDREIAEGAMYLASDGARGVTGISLKIDGGFTIVGPR</sequence>
<evidence type="ECO:0000256" key="2">
    <source>
        <dbReference type="ARBA" id="ARBA00023002"/>
    </source>
</evidence>
<dbReference type="InterPro" id="IPR036291">
    <property type="entry name" value="NAD(P)-bd_dom_sf"/>
</dbReference>
<evidence type="ECO:0000313" key="4">
    <source>
        <dbReference type="Proteomes" id="UP001220964"/>
    </source>
</evidence>
<comment type="caution">
    <text evidence="3">The sequence shown here is derived from an EMBL/GenBank/DDBJ whole genome shotgun (WGS) entry which is preliminary data.</text>
</comment>